<sequence length="519" mass="60429">MKKKYILLFTLSVLGWHLSFAQNPGEQYRLNDYKNSGDSSSFHSSLRDFIKRPQVTLPQDDSARKRSWMHRKIFKEHLLEYNHEDYTFYGDFLPDFQVGRSNKDITTWLNTRGFEVGGTLGKNFSFRSSFYENQGKFPEYLNAYTRANKVIPGQGQYKDYNGDAFDFNYATALLSYDANKFLNFQLGYDRNFIGDGYRSMLLSDNSFSYPFLKIVATVGKIQYTTMWAQFIDMRYPKASYDNGFRKKWGIFNYLDWNVSKKISVGVFSSIIWQDSDSTGKRGFDMSYINPIIFTRPVEYSVGSPDNAIMGLNAKYAISKNSTLYGQFVLDEFKLKEFTSGNGWWANKFGGQLGFRSNDIFKVKNLNILTEVNAARPYTYSQRTTLNNYGHYNQPLAHPYGANFVEWVNLADYQYKRWYLRGQVTYSQYGLDTAGVNFGKDINKSYETRADDYHNKIGQGLKTNLFYVQGTVGFLLNPKNNLRLEMSAATRRESNNQWKNNETFFSIGLRSTFRRFNYDL</sequence>
<dbReference type="Proteomes" id="UP000249547">
    <property type="component" value="Unassembled WGS sequence"/>
</dbReference>
<feature type="chain" id="PRO_5016290943" description="Gliding motility protein RemB" evidence="1">
    <location>
        <begin position="22"/>
        <end position="519"/>
    </location>
</feature>
<dbReference type="AlphaFoldDB" id="A0A327R2R1"/>
<gene>
    <name evidence="2" type="ORF">LX64_00128</name>
</gene>
<evidence type="ECO:0000313" key="3">
    <source>
        <dbReference type="Proteomes" id="UP000249547"/>
    </source>
</evidence>
<dbReference type="EMBL" id="QLLL01000001">
    <property type="protein sequence ID" value="RAJ10525.1"/>
    <property type="molecule type" value="Genomic_DNA"/>
</dbReference>
<reference evidence="2 3" key="1">
    <citation type="submission" date="2018-06" db="EMBL/GenBank/DDBJ databases">
        <title>Genomic Encyclopedia of Archaeal and Bacterial Type Strains, Phase II (KMG-II): from individual species to whole genera.</title>
        <authorList>
            <person name="Goeker M."/>
        </authorList>
    </citation>
    <scope>NUCLEOTIDE SEQUENCE [LARGE SCALE GENOMIC DNA]</scope>
    <source>
        <strain evidence="2 3">DSM 23857</strain>
    </source>
</reference>
<keyword evidence="1" id="KW-0732">Signal</keyword>
<dbReference type="Gene3D" id="2.40.160.130">
    <property type="entry name" value="Capsule assembly protein Wzi"/>
    <property type="match status" value="1"/>
</dbReference>
<proteinExistence type="predicted"/>
<evidence type="ECO:0000256" key="1">
    <source>
        <dbReference type="SAM" id="SignalP"/>
    </source>
</evidence>
<comment type="caution">
    <text evidence="2">The sequence shown here is derived from an EMBL/GenBank/DDBJ whole genome shotgun (WGS) entry which is preliminary data.</text>
</comment>
<feature type="signal peptide" evidence="1">
    <location>
        <begin position="1"/>
        <end position="21"/>
    </location>
</feature>
<dbReference type="InterPro" id="IPR038636">
    <property type="entry name" value="Wzi_sf"/>
</dbReference>
<accession>A0A327R2R1</accession>
<name>A0A327R2R1_9BACT</name>
<protein>
    <recommendedName>
        <fullName evidence="4">Gliding motility protein RemB</fullName>
    </recommendedName>
</protein>
<keyword evidence="3" id="KW-1185">Reference proteome</keyword>
<dbReference type="RefSeq" id="WP_111595673.1">
    <property type="nucleotide sequence ID" value="NZ_QLLL01000001.1"/>
</dbReference>
<evidence type="ECO:0008006" key="4">
    <source>
        <dbReference type="Google" id="ProtNLM"/>
    </source>
</evidence>
<dbReference type="OrthoDB" id="9808260at2"/>
<organism evidence="2 3">
    <name type="scientific">Chitinophaga skermanii</name>
    <dbReference type="NCBI Taxonomy" id="331697"/>
    <lineage>
        <taxon>Bacteria</taxon>
        <taxon>Pseudomonadati</taxon>
        <taxon>Bacteroidota</taxon>
        <taxon>Chitinophagia</taxon>
        <taxon>Chitinophagales</taxon>
        <taxon>Chitinophagaceae</taxon>
        <taxon>Chitinophaga</taxon>
    </lineage>
</organism>
<evidence type="ECO:0000313" key="2">
    <source>
        <dbReference type="EMBL" id="RAJ10525.1"/>
    </source>
</evidence>